<keyword evidence="1" id="KW-0004">4Fe-4S</keyword>
<dbReference type="PROSITE" id="PS51379">
    <property type="entry name" value="4FE4S_FER_2"/>
    <property type="match status" value="3"/>
</dbReference>
<dbReference type="InterPro" id="IPR014710">
    <property type="entry name" value="RmlC-like_jellyroll"/>
</dbReference>
<dbReference type="InterPro" id="IPR017896">
    <property type="entry name" value="4Fe4S_Fe-S-bd"/>
</dbReference>
<dbReference type="Proteomes" id="UP000316426">
    <property type="component" value="Chromosome"/>
</dbReference>
<protein>
    <submittedName>
        <fullName evidence="9">Putative ferredoxin-like protein YdhX</fullName>
    </submittedName>
</protein>
<evidence type="ECO:0000256" key="2">
    <source>
        <dbReference type="ARBA" id="ARBA00022723"/>
    </source>
</evidence>
<evidence type="ECO:0000256" key="5">
    <source>
        <dbReference type="ARBA" id="ARBA00023014"/>
    </source>
</evidence>
<organism evidence="9 10">
    <name type="scientific">Botrimarina mediterranea</name>
    <dbReference type="NCBI Taxonomy" id="2528022"/>
    <lineage>
        <taxon>Bacteria</taxon>
        <taxon>Pseudomonadati</taxon>
        <taxon>Planctomycetota</taxon>
        <taxon>Planctomycetia</taxon>
        <taxon>Pirellulales</taxon>
        <taxon>Lacipirellulaceae</taxon>
        <taxon>Botrimarina</taxon>
    </lineage>
</organism>
<keyword evidence="2" id="KW-0479">Metal-binding</keyword>
<dbReference type="PANTHER" id="PTHR42859">
    <property type="entry name" value="OXIDOREDUCTASE"/>
    <property type="match status" value="1"/>
</dbReference>
<dbReference type="CDD" id="cd00038">
    <property type="entry name" value="CAP_ED"/>
    <property type="match status" value="1"/>
</dbReference>
<dbReference type="SUPFAM" id="SSF54862">
    <property type="entry name" value="4Fe-4S ferredoxins"/>
    <property type="match status" value="1"/>
</dbReference>
<accession>A0A518KDQ4</accession>
<reference evidence="9 10" key="1">
    <citation type="submission" date="2019-02" db="EMBL/GenBank/DDBJ databases">
        <title>Deep-cultivation of Planctomycetes and their phenomic and genomic characterization uncovers novel biology.</title>
        <authorList>
            <person name="Wiegand S."/>
            <person name="Jogler M."/>
            <person name="Boedeker C."/>
            <person name="Pinto D."/>
            <person name="Vollmers J."/>
            <person name="Rivas-Marin E."/>
            <person name="Kohn T."/>
            <person name="Peeters S.H."/>
            <person name="Heuer A."/>
            <person name="Rast P."/>
            <person name="Oberbeckmann S."/>
            <person name="Bunk B."/>
            <person name="Jeske O."/>
            <person name="Meyerdierks A."/>
            <person name="Storesund J.E."/>
            <person name="Kallscheuer N."/>
            <person name="Luecker S."/>
            <person name="Lage O.M."/>
            <person name="Pohl T."/>
            <person name="Merkel B.J."/>
            <person name="Hornburger P."/>
            <person name="Mueller R.-W."/>
            <person name="Bruemmer F."/>
            <person name="Labrenz M."/>
            <person name="Spormann A.M."/>
            <person name="Op den Camp H."/>
            <person name="Overmann J."/>
            <person name="Amann R."/>
            <person name="Jetten M.S.M."/>
            <person name="Mascher T."/>
            <person name="Medema M.H."/>
            <person name="Devos D.P."/>
            <person name="Kaster A.-K."/>
            <person name="Ovreas L."/>
            <person name="Rohde M."/>
            <person name="Galperin M.Y."/>
            <person name="Jogler C."/>
        </authorList>
    </citation>
    <scope>NUCLEOTIDE SEQUENCE [LARGE SCALE GENOMIC DNA]</scope>
    <source>
        <strain evidence="9 10">Spa11</strain>
    </source>
</reference>
<feature type="domain" description="Cyclic nucleotide-binding" evidence="7">
    <location>
        <begin position="90"/>
        <end position="245"/>
    </location>
</feature>
<dbReference type="InterPro" id="IPR050294">
    <property type="entry name" value="RnfB_subfamily"/>
</dbReference>
<dbReference type="SUPFAM" id="SSF51206">
    <property type="entry name" value="cAMP-binding domain-like"/>
    <property type="match status" value="1"/>
</dbReference>
<dbReference type="EMBL" id="CP036349">
    <property type="protein sequence ID" value="QDV75932.1"/>
    <property type="molecule type" value="Genomic_DNA"/>
</dbReference>
<feature type="domain" description="Cyclic nucleotide-binding" evidence="7">
    <location>
        <begin position="256"/>
        <end position="355"/>
    </location>
</feature>
<keyword evidence="5" id="KW-0411">Iron-sulfur</keyword>
<gene>
    <name evidence="9" type="primary">ydhX</name>
    <name evidence="9" type="ORF">Spa11_41550</name>
</gene>
<dbReference type="PROSITE" id="PS50042">
    <property type="entry name" value="CNMP_BINDING_3"/>
    <property type="match status" value="2"/>
</dbReference>
<dbReference type="InterPro" id="IPR000595">
    <property type="entry name" value="cNMP-bd_dom"/>
</dbReference>
<dbReference type="Gene3D" id="3.30.70.20">
    <property type="match status" value="2"/>
</dbReference>
<dbReference type="GO" id="GO:0046872">
    <property type="term" value="F:metal ion binding"/>
    <property type="evidence" value="ECO:0007669"/>
    <property type="project" value="UniProtKB-KW"/>
</dbReference>
<keyword evidence="10" id="KW-1185">Reference proteome</keyword>
<feature type="compositionally biased region" description="Basic and acidic residues" evidence="6">
    <location>
        <begin position="393"/>
        <end position="406"/>
    </location>
</feature>
<dbReference type="Gene3D" id="2.60.120.10">
    <property type="entry name" value="Jelly Rolls"/>
    <property type="match status" value="2"/>
</dbReference>
<evidence type="ECO:0000256" key="4">
    <source>
        <dbReference type="ARBA" id="ARBA00023004"/>
    </source>
</evidence>
<feature type="domain" description="4Fe-4S ferredoxin-type" evidence="8">
    <location>
        <begin position="502"/>
        <end position="531"/>
    </location>
</feature>
<dbReference type="GO" id="GO:0051539">
    <property type="term" value="F:4 iron, 4 sulfur cluster binding"/>
    <property type="evidence" value="ECO:0007669"/>
    <property type="project" value="UniProtKB-KW"/>
</dbReference>
<feature type="domain" description="4Fe-4S ferredoxin-type" evidence="8">
    <location>
        <begin position="468"/>
        <end position="500"/>
    </location>
</feature>
<dbReference type="InterPro" id="IPR018490">
    <property type="entry name" value="cNMP-bd_dom_sf"/>
</dbReference>
<dbReference type="KEGG" id="bmei:Spa11_41550"/>
<evidence type="ECO:0000256" key="6">
    <source>
        <dbReference type="SAM" id="MobiDB-lite"/>
    </source>
</evidence>
<dbReference type="CDD" id="cd16367">
    <property type="entry name" value="DMSOR_beta_like"/>
    <property type="match status" value="1"/>
</dbReference>
<feature type="domain" description="4Fe-4S ferredoxin-type" evidence="8">
    <location>
        <begin position="433"/>
        <end position="465"/>
    </location>
</feature>
<dbReference type="InterPro" id="IPR017900">
    <property type="entry name" value="4Fe4S_Fe_S_CS"/>
</dbReference>
<keyword evidence="4" id="KW-0408">Iron</keyword>
<dbReference type="Pfam" id="PF00027">
    <property type="entry name" value="cNMP_binding"/>
    <property type="match status" value="1"/>
</dbReference>
<evidence type="ECO:0000313" key="10">
    <source>
        <dbReference type="Proteomes" id="UP000316426"/>
    </source>
</evidence>
<evidence type="ECO:0000259" key="7">
    <source>
        <dbReference type="PROSITE" id="PS50042"/>
    </source>
</evidence>
<evidence type="ECO:0000256" key="1">
    <source>
        <dbReference type="ARBA" id="ARBA00022485"/>
    </source>
</evidence>
<evidence type="ECO:0000259" key="8">
    <source>
        <dbReference type="PROSITE" id="PS51379"/>
    </source>
</evidence>
<dbReference type="PROSITE" id="PS00198">
    <property type="entry name" value="4FE4S_FER_1"/>
    <property type="match status" value="1"/>
</dbReference>
<feature type="region of interest" description="Disordered" evidence="6">
    <location>
        <begin position="392"/>
        <end position="416"/>
    </location>
</feature>
<sequence length="592" mass="64581">MDTVIGVGRRLPQQTFPIVLPTYRPNPLLMLEVARPRPERWDKPLDAAMSTRMVDRLLGVPPFVAMDPAAFPRSTPLREILRNDTRVVPFKPGEIVVREGDYGSSALLVLDGLVRATLESLPPTTLGRTPMRRGAAMARAVARLLKRQGPPEVRAIDSVSVSPTHPGVGVFVQDLPAVIEATRAVALGPGELFGEQAAITRSPHTATIIAETDCVLLEIRWQGLRDLMQCTPALRQHIDLLFYQNHLDGHLRNTPLLANLDAAALARVKDSVSFVSFGSFDWSATAKLDATSDPIERLRREPIVVEEGTPVESVLLVRGGVGRLTSALGEAHRTIAYLGKGRTLGAEELCLADERNEPAIWRRSLRAVGRLDAIAIPPDVFLTEVAPTISESQRSRWRERSRHEDSVYQPSPGAPSSRTLDYLVDRRLVNGTQSMVIDLDRCTRCDDCLRACAATHDGNPRFTREGLLHDQLQFAQACMHCVDPVCMIGCPTGAIHRDEETGAVRINDGTCVGCGTCANSCPYSAIQMVEIREPAGAIVIDEATGQPLLRATKCDLCVDVPTGPACQHACPHDALVRVNLTTPTTLAAWSQH</sequence>
<proteinExistence type="predicted"/>
<dbReference type="PANTHER" id="PTHR42859:SF17">
    <property type="entry name" value="ELECTRON TRANSPORT PROTEIN HYDN-RELATED"/>
    <property type="match status" value="1"/>
</dbReference>
<dbReference type="AlphaFoldDB" id="A0A518KDQ4"/>
<name>A0A518KDQ4_9BACT</name>
<keyword evidence="3" id="KW-0677">Repeat</keyword>
<evidence type="ECO:0000313" key="9">
    <source>
        <dbReference type="EMBL" id="QDV75932.1"/>
    </source>
</evidence>
<dbReference type="Pfam" id="PF13247">
    <property type="entry name" value="Fer4_11"/>
    <property type="match status" value="1"/>
</dbReference>
<evidence type="ECO:0000256" key="3">
    <source>
        <dbReference type="ARBA" id="ARBA00022737"/>
    </source>
</evidence>